<keyword evidence="2 5" id="KW-0132">Cell division</keyword>
<dbReference type="RefSeq" id="WP_008950262.1">
    <property type="nucleotide sequence ID" value="NZ_AHTH01000017.1"/>
</dbReference>
<dbReference type="SUPFAM" id="SSF160950">
    <property type="entry name" value="YacF-like"/>
    <property type="match status" value="1"/>
</dbReference>
<dbReference type="PANTHER" id="PTHR39455">
    <property type="entry name" value="CELL DIVISION PROTEIN ZAPD"/>
    <property type="match status" value="1"/>
</dbReference>
<evidence type="ECO:0000256" key="4">
    <source>
        <dbReference type="ARBA" id="ARBA00023306"/>
    </source>
</evidence>
<protein>
    <recommendedName>
        <fullName evidence="5">Cell division protein ZapD</fullName>
    </recommendedName>
    <alternativeName>
        <fullName evidence="5">Z ring-associated protein D</fullName>
    </alternativeName>
</protein>
<proteinExistence type="inferred from homology"/>
<evidence type="ECO:0000256" key="3">
    <source>
        <dbReference type="ARBA" id="ARBA00023210"/>
    </source>
</evidence>
<dbReference type="eggNOG" id="COG4582">
    <property type="taxonomic scope" value="Bacteria"/>
</dbReference>
<dbReference type="GO" id="GO:0005737">
    <property type="term" value="C:cytoplasm"/>
    <property type="evidence" value="ECO:0007669"/>
    <property type="project" value="UniProtKB-SubCell"/>
</dbReference>
<evidence type="ECO:0000313" key="6">
    <source>
        <dbReference type="EMBL" id="EHR41338.1"/>
    </source>
</evidence>
<dbReference type="InterPro" id="IPR036268">
    <property type="entry name" value="ZapD_sf"/>
</dbReference>
<sequence length="249" mass="28883">MTAEIVYEHPLNTKIRTYLRIEHLFAQLSGLRQAEAEAQQLSFFSTLFNLLDMLDRNDIKPDLLKDLERCESQLVQWSTHPAVSDQKLQSILQQALRYQTALLRCGKLAVPLKDDKFLAPLRQRFALPGGCCYFDVPQLQYWLKLPAAEQQQQISDWLAQLALTEQTLAFVLNFIRQRGEFMLLQAENGFYQQNAEQYELLRIKYSQDCCSFPTVSGNRYRYAIRFMQLSEQDGRSACSNDISFQLACC</sequence>
<dbReference type="GO" id="GO:0000917">
    <property type="term" value="P:division septum assembly"/>
    <property type="evidence" value="ECO:0007669"/>
    <property type="project" value="UniProtKB-KW"/>
</dbReference>
<dbReference type="Gene3D" id="2.60.440.10">
    <property type="entry name" value="YacF-like domains"/>
    <property type="match status" value="1"/>
</dbReference>
<comment type="function">
    <text evidence="5">Cell division factor that enhances FtsZ-ring assembly. Directly interacts with FtsZ and promotes bundling of FtsZ protofilaments, with a reduction in FtsZ GTPase activity.</text>
</comment>
<dbReference type="PANTHER" id="PTHR39455:SF1">
    <property type="entry name" value="CELL DIVISION PROTEIN ZAPD"/>
    <property type="match status" value="1"/>
</dbReference>
<comment type="subcellular location">
    <subcellularLocation>
        <location evidence="5">Cytoplasm</location>
    </subcellularLocation>
    <text evidence="5">Localizes to mid-cell in an FtsZ-dependent manner.</text>
</comment>
<evidence type="ECO:0000256" key="1">
    <source>
        <dbReference type="ARBA" id="ARBA00022490"/>
    </source>
</evidence>
<dbReference type="EMBL" id="AHTH01000017">
    <property type="protein sequence ID" value="EHR41338.1"/>
    <property type="molecule type" value="Genomic_DNA"/>
</dbReference>
<dbReference type="Gene3D" id="1.10.3900.10">
    <property type="entry name" value="YacF-like"/>
    <property type="match status" value="1"/>
</dbReference>
<dbReference type="GO" id="GO:0043093">
    <property type="term" value="P:FtsZ-dependent cytokinesis"/>
    <property type="evidence" value="ECO:0007669"/>
    <property type="project" value="UniProtKB-UniRule"/>
</dbReference>
<organism evidence="6 7">
    <name type="scientific">Alishewanella jeotgali KCTC 22429</name>
    <dbReference type="NCBI Taxonomy" id="1129374"/>
    <lineage>
        <taxon>Bacteria</taxon>
        <taxon>Pseudomonadati</taxon>
        <taxon>Pseudomonadota</taxon>
        <taxon>Gammaproteobacteria</taxon>
        <taxon>Alteromonadales</taxon>
        <taxon>Alteromonadaceae</taxon>
        <taxon>Alishewanella</taxon>
    </lineage>
</organism>
<dbReference type="PATRIC" id="fig|1129374.4.peg.1387"/>
<evidence type="ECO:0000256" key="5">
    <source>
        <dbReference type="HAMAP-Rule" id="MF_01092"/>
    </source>
</evidence>
<evidence type="ECO:0000256" key="2">
    <source>
        <dbReference type="ARBA" id="ARBA00022618"/>
    </source>
</evidence>
<dbReference type="Proteomes" id="UP000012046">
    <property type="component" value="Unassembled WGS sequence"/>
</dbReference>
<gene>
    <name evidence="5" type="primary">zapD</name>
    <name evidence="6" type="ORF">AJE_06946</name>
</gene>
<dbReference type="HAMAP" id="MF_01092">
    <property type="entry name" value="ZapD"/>
    <property type="match status" value="1"/>
</dbReference>
<reference evidence="6 7" key="1">
    <citation type="journal article" date="2012" name="J. Bacteriol.">
        <title>Genome Sequence of Extracellular-Protease-Producing Alishewanella jeotgali Isolated from Traditional Korean Fermented Seafood.</title>
        <authorList>
            <person name="Jung J."/>
            <person name="Chun J."/>
            <person name="Park W."/>
        </authorList>
    </citation>
    <scope>NUCLEOTIDE SEQUENCE [LARGE SCALE GENOMIC DNA]</scope>
    <source>
        <strain evidence="6 7">KCTC 22429</strain>
    </source>
</reference>
<accession>H3ZDG4</accession>
<comment type="similarity">
    <text evidence="5">Belongs to the ZapD family.</text>
</comment>
<name>H3ZDG4_9ALTE</name>
<keyword evidence="4 5" id="KW-0131">Cell cycle</keyword>
<dbReference type="AlphaFoldDB" id="H3ZDG4"/>
<keyword evidence="3 5" id="KW-0717">Septation</keyword>
<keyword evidence="7" id="KW-1185">Reference proteome</keyword>
<dbReference type="NCBIfam" id="NF003656">
    <property type="entry name" value="PRK05287.1-4"/>
    <property type="match status" value="1"/>
</dbReference>
<comment type="caution">
    <text evidence="6">The sequence shown here is derived from an EMBL/GenBank/DDBJ whole genome shotgun (WGS) entry which is preliminary data.</text>
</comment>
<comment type="subunit">
    <text evidence="5">Interacts with FtsZ.</text>
</comment>
<dbReference type="STRING" id="1129374.AJE_06946"/>
<dbReference type="NCBIfam" id="NF003655">
    <property type="entry name" value="PRK05287.1-3"/>
    <property type="match status" value="1"/>
</dbReference>
<dbReference type="GO" id="GO:0032153">
    <property type="term" value="C:cell division site"/>
    <property type="evidence" value="ECO:0007669"/>
    <property type="project" value="TreeGrafter"/>
</dbReference>
<dbReference type="InterPro" id="IPR009777">
    <property type="entry name" value="ZapD"/>
</dbReference>
<evidence type="ECO:0000313" key="7">
    <source>
        <dbReference type="Proteomes" id="UP000012046"/>
    </source>
</evidence>
<keyword evidence="1 5" id="KW-0963">Cytoplasm</keyword>
<dbReference type="InterPro" id="IPR027462">
    <property type="entry name" value="ZapD_C"/>
</dbReference>
<dbReference type="Pfam" id="PF07072">
    <property type="entry name" value="ZapD"/>
    <property type="match status" value="1"/>
</dbReference>